<name>A0ABP6STL1_9ACTN</name>
<dbReference type="PANTHER" id="PTHR30055:SF231">
    <property type="entry name" value="TRANSCRIPTIONAL REGULATORY PROTEIN (PROBABLY DEOR-FAMILY)-RELATED"/>
    <property type="match status" value="1"/>
</dbReference>
<comment type="caution">
    <text evidence="4">The sequence shown here is derived from an EMBL/GenBank/DDBJ whole genome shotgun (WGS) entry which is preliminary data.</text>
</comment>
<dbReference type="Proteomes" id="UP001501676">
    <property type="component" value="Unassembled WGS sequence"/>
</dbReference>
<dbReference type="InterPro" id="IPR041583">
    <property type="entry name" value="TetR_C_31"/>
</dbReference>
<dbReference type="Pfam" id="PF00440">
    <property type="entry name" value="TetR_N"/>
    <property type="match status" value="1"/>
</dbReference>
<evidence type="ECO:0000256" key="1">
    <source>
        <dbReference type="ARBA" id="ARBA00023125"/>
    </source>
</evidence>
<evidence type="ECO:0000256" key="2">
    <source>
        <dbReference type="PROSITE-ProRule" id="PRU00335"/>
    </source>
</evidence>
<evidence type="ECO:0000259" key="3">
    <source>
        <dbReference type="PROSITE" id="PS50977"/>
    </source>
</evidence>
<gene>
    <name evidence="4" type="ORF">GCM10020369_10850</name>
</gene>
<dbReference type="InterPro" id="IPR009057">
    <property type="entry name" value="Homeodomain-like_sf"/>
</dbReference>
<dbReference type="InterPro" id="IPR001647">
    <property type="entry name" value="HTH_TetR"/>
</dbReference>
<reference evidence="5" key="1">
    <citation type="journal article" date="2019" name="Int. J. Syst. Evol. Microbiol.">
        <title>The Global Catalogue of Microorganisms (GCM) 10K type strain sequencing project: providing services to taxonomists for standard genome sequencing and annotation.</title>
        <authorList>
            <consortium name="The Broad Institute Genomics Platform"/>
            <consortium name="The Broad Institute Genome Sequencing Center for Infectious Disease"/>
            <person name="Wu L."/>
            <person name="Ma J."/>
        </authorList>
    </citation>
    <scope>NUCLEOTIDE SEQUENCE [LARGE SCALE GENOMIC DNA]</scope>
    <source>
        <strain evidence="5">JCM 9458</strain>
    </source>
</reference>
<evidence type="ECO:0000313" key="4">
    <source>
        <dbReference type="EMBL" id="GAA3383747.1"/>
    </source>
</evidence>
<sequence>MRKARVLDAAVEVIADHGLEGVTHRAIAKAADVPLSTTSYFFSSLDELIGAAVTRIADGILQAAESLVADASTLRRADASIDDYVDRLVDVVTAPPGRQLLVQFEAYLGTTRRPDLIEPVQRIVDAYERAAATVLHSLGASEPEKAARHLVAVLDGFALQRIAHPRPDDREMLRDAVRLVARGHLGGAEPADPPSRSACS</sequence>
<accession>A0ABP6STL1</accession>
<dbReference type="PANTHER" id="PTHR30055">
    <property type="entry name" value="HTH-TYPE TRANSCRIPTIONAL REGULATOR RUTR"/>
    <property type="match status" value="1"/>
</dbReference>
<dbReference type="SUPFAM" id="SSF46689">
    <property type="entry name" value="Homeodomain-like"/>
    <property type="match status" value="1"/>
</dbReference>
<dbReference type="InterPro" id="IPR050109">
    <property type="entry name" value="HTH-type_TetR-like_transc_reg"/>
</dbReference>
<keyword evidence="5" id="KW-1185">Reference proteome</keyword>
<protein>
    <submittedName>
        <fullName evidence="4">TetR/AcrR family transcriptional regulator</fullName>
    </submittedName>
</protein>
<dbReference type="InterPro" id="IPR036271">
    <property type="entry name" value="Tet_transcr_reg_TetR-rel_C_sf"/>
</dbReference>
<dbReference type="PROSITE" id="PS50977">
    <property type="entry name" value="HTH_TETR_2"/>
    <property type="match status" value="1"/>
</dbReference>
<proteinExistence type="predicted"/>
<dbReference type="EMBL" id="BAAAYN010000006">
    <property type="protein sequence ID" value="GAA3383747.1"/>
    <property type="molecule type" value="Genomic_DNA"/>
</dbReference>
<dbReference type="SUPFAM" id="SSF48498">
    <property type="entry name" value="Tetracyclin repressor-like, C-terminal domain"/>
    <property type="match status" value="1"/>
</dbReference>
<feature type="DNA-binding region" description="H-T-H motif" evidence="2">
    <location>
        <begin position="23"/>
        <end position="42"/>
    </location>
</feature>
<evidence type="ECO:0000313" key="5">
    <source>
        <dbReference type="Proteomes" id="UP001501676"/>
    </source>
</evidence>
<feature type="domain" description="HTH tetR-type" evidence="3">
    <location>
        <begin position="1"/>
        <end position="60"/>
    </location>
</feature>
<keyword evidence="1 2" id="KW-0238">DNA-binding</keyword>
<organism evidence="4 5">
    <name type="scientific">Cryptosporangium minutisporangium</name>
    <dbReference type="NCBI Taxonomy" id="113569"/>
    <lineage>
        <taxon>Bacteria</taxon>
        <taxon>Bacillati</taxon>
        <taxon>Actinomycetota</taxon>
        <taxon>Actinomycetes</taxon>
        <taxon>Cryptosporangiales</taxon>
        <taxon>Cryptosporangiaceae</taxon>
        <taxon>Cryptosporangium</taxon>
    </lineage>
</organism>
<dbReference type="Gene3D" id="1.10.357.10">
    <property type="entry name" value="Tetracycline Repressor, domain 2"/>
    <property type="match status" value="1"/>
</dbReference>
<dbReference type="Pfam" id="PF17940">
    <property type="entry name" value="TetR_C_31"/>
    <property type="match status" value="1"/>
</dbReference>